<feature type="domain" description="Phthiocerol/phthiodiolone dimycocerosyl transferase C-terminal" evidence="12">
    <location>
        <begin position="208"/>
        <end position="342"/>
    </location>
</feature>
<dbReference type="Pfam" id="PF16911">
    <property type="entry name" value="PapA_C"/>
    <property type="match status" value="1"/>
</dbReference>
<comment type="catalytic activity">
    <reaction evidence="1">
        <text>2 a mycocerosyl-[mycocerosic acid synthase] + a phthiocerol = a dimycocerosyl phthiocerol + 2 holo-[mycocerosic acid synthase].</text>
        <dbReference type="EC" id="2.3.1.282"/>
    </reaction>
</comment>
<keyword evidence="14" id="KW-1185">Reference proteome</keyword>
<comment type="catalytic activity">
    <reaction evidence="3">
        <text>2 a mycocerosyl-[mycocerosic acid synthase] + a phthiodiolone = a dimycocerosyl phthiodiolone + 2 holo-[mycocerosic acid synthase].</text>
        <dbReference type="EC" id="2.3.1.282"/>
    </reaction>
</comment>
<dbReference type="InterPro" id="IPR052058">
    <property type="entry name" value="Alcohol_O-acetyltransferase"/>
</dbReference>
<dbReference type="RefSeq" id="WP_191717480.1">
    <property type="nucleotide sequence ID" value="NZ_JACSQP010000001.1"/>
</dbReference>
<accession>A0ABR8RZ11</accession>
<protein>
    <recommendedName>
        <fullName evidence="6">Phthiocerol/phthiodiolone dimycocerosyl transferase</fullName>
        <ecNumber evidence="5">2.3.1.282</ecNumber>
    </recommendedName>
    <alternativeName>
        <fullName evidence="11">Acyltransferase PapA5</fullName>
    </alternativeName>
    <alternativeName>
        <fullName evidence="9">Phthiocerol/phthiodiolone O-acyltransferase</fullName>
    </alternativeName>
    <alternativeName>
        <fullName evidence="10">Polyketide synthase-associated protein A5</fullName>
    </alternativeName>
</protein>
<evidence type="ECO:0000313" key="13">
    <source>
        <dbReference type="EMBL" id="MBD7956482.1"/>
    </source>
</evidence>
<evidence type="ECO:0000256" key="11">
    <source>
        <dbReference type="ARBA" id="ARBA00033407"/>
    </source>
</evidence>
<evidence type="ECO:0000259" key="12">
    <source>
        <dbReference type="Pfam" id="PF16911"/>
    </source>
</evidence>
<evidence type="ECO:0000256" key="7">
    <source>
        <dbReference type="ARBA" id="ARBA00022679"/>
    </source>
</evidence>
<evidence type="ECO:0000256" key="9">
    <source>
        <dbReference type="ARBA" id="ARBA00030465"/>
    </source>
</evidence>
<evidence type="ECO:0000256" key="6">
    <source>
        <dbReference type="ARBA" id="ARBA00013449"/>
    </source>
</evidence>
<comment type="similarity">
    <text evidence="4">Belongs to the acyltransferase PapA5 family.</text>
</comment>
<evidence type="ECO:0000256" key="8">
    <source>
        <dbReference type="ARBA" id="ARBA00023315"/>
    </source>
</evidence>
<evidence type="ECO:0000256" key="2">
    <source>
        <dbReference type="ARBA" id="ARBA00000625"/>
    </source>
</evidence>
<dbReference type="EC" id="2.3.1.282" evidence="5"/>
<comment type="catalytic activity">
    <reaction evidence="2">
        <text>2 a mycocerosyl-[mycocerosic acid synthase] + a phenolphthiocerol = a dimycocerosyl phenolphthiocerol + 2 holo-[mycocerosic acid synthase].</text>
        <dbReference type="EC" id="2.3.1.282"/>
    </reaction>
</comment>
<dbReference type="SUPFAM" id="SSF52777">
    <property type="entry name" value="CoA-dependent acyltransferases"/>
    <property type="match status" value="2"/>
</dbReference>
<gene>
    <name evidence="13" type="ORF">H9651_02390</name>
</gene>
<name>A0ABR8RZ11_9MICO</name>
<evidence type="ECO:0000256" key="5">
    <source>
        <dbReference type="ARBA" id="ARBA00012866"/>
    </source>
</evidence>
<keyword evidence="7" id="KW-0808">Transferase</keyword>
<dbReference type="EMBL" id="JACSQP010000001">
    <property type="protein sequence ID" value="MBD7956482.1"/>
    <property type="molecule type" value="Genomic_DNA"/>
</dbReference>
<dbReference type="Gene3D" id="3.30.559.10">
    <property type="entry name" value="Chloramphenicol acetyltransferase-like domain"/>
    <property type="match status" value="1"/>
</dbReference>
<dbReference type="InterPro" id="IPR023213">
    <property type="entry name" value="CAT-like_dom_sf"/>
</dbReference>
<evidence type="ECO:0000256" key="3">
    <source>
        <dbReference type="ARBA" id="ARBA00001907"/>
    </source>
</evidence>
<reference evidence="13 14" key="1">
    <citation type="submission" date="2020-08" db="EMBL/GenBank/DDBJ databases">
        <title>A Genomic Blueprint of the Chicken Gut Microbiome.</title>
        <authorList>
            <person name="Gilroy R."/>
            <person name="Ravi A."/>
            <person name="Getino M."/>
            <person name="Pursley I."/>
            <person name="Horton D.L."/>
            <person name="Alikhan N.-F."/>
            <person name="Baker D."/>
            <person name="Gharbi K."/>
            <person name="Hall N."/>
            <person name="Watson M."/>
            <person name="Adriaenssens E.M."/>
            <person name="Foster-Nyarko E."/>
            <person name="Jarju S."/>
            <person name="Secka A."/>
            <person name="Antonio M."/>
            <person name="Oren A."/>
            <person name="Chaudhuri R."/>
            <person name="La Ragione R.M."/>
            <person name="Hildebrand F."/>
            <person name="Pallen M.J."/>
        </authorList>
    </citation>
    <scope>NUCLEOTIDE SEQUENCE [LARGE SCALE GENOMIC DNA]</scope>
    <source>
        <strain evidence="13 14">Sa4CUA7</strain>
    </source>
</reference>
<dbReference type="InterPro" id="IPR031641">
    <property type="entry name" value="PapA_C"/>
</dbReference>
<proteinExistence type="inferred from homology"/>
<dbReference type="PANTHER" id="PTHR28037:SF1">
    <property type="entry name" value="ALCOHOL O-ACETYLTRANSFERASE 1-RELATED"/>
    <property type="match status" value="1"/>
</dbReference>
<evidence type="ECO:0000256" key="1">
    <source>
        <dbReference type="ARBA" id="ARBA00000026"/>
    </source>
</evidence>
<organism evidence="13 14">
    <name type="scientific">Microbacterium pullorum</name>
    <dbReference type="NCBI Taxonomy" id="2762236"/>
    <lineage>
        <taxon>Bacteria</taxon>
        <taxon>Bacillati</taxon>
        <taxon>Actinomycetota</taxon>
        <taxon>Actinomycetes</taxon>
        <taxon>Micrococcales</taxon>
        <taxon>Microbacteriaceae</taxon>
        <taxon>Microbacterium</taxon>
    </lineage>
</organism>
<keyword evidence="8" id="KW-0012">Acyltransferase</keyword>
<comment type="caution">
    <text evidence="13">The sequence shown here is derived from an EMBL/GenBank/DDBJ whole genome shotgun (WGS) entry which is preliminary data.</text>
</comment>
<sequence length="402" mass="42952">MNTSRTPDALRPLGGFERIIDLYISRNPVQFSLAVELASPVSPEQLEQALAELQALHPLLMVRIDRDGDRAVFRRIHAPIPVRHVRDSDWQTEAATEQTRPIDPMSGPLARATLITEGGPTRAPFVLLTFSHQISDGRGALLAVHDLLALLAGRTRRARTMPDAQEDHLQRLPAAPPPAAGDQPADQVTPEHAALRPFDATPPSIDGAELDEPTTGHLRAAARENGSTVQGVLCAAAALELRDVMASTQIRINVPIDLRPLLGLDDAVVNRFVATTVTLRAAADDDLWSLARSASAQLRSARDRAAESIAMLASLHPGDAAEAEAAILAATAADLEITNLGVSRDDGSDAPAIWGPTMTTQVVGERILGVLTHAGRLRLTLTTHEQIGTLVTGIARRMTSAI</sequence>
<dbReference type="PANTHER" id="PTHR28037">
    <property type="entry name" value="ALCOHOL O-ACETYLTRANSFERASE 1-RELATED"/>
    <property type="match status" value="1"/>
</dbReference>
<evidence type="ECO:0000256" key="4">
    <source>
        <dbReference type="ARBA" id="ARBA00006558"/>
    </source>
</evidence>
<dbReference type="Gene3D" id="3.30.559.30">
    <property type="entry name" value="Nonribosomal peptide synthetase, condensation domain"/>
    <property type="match status" value="1"/>
</dbReference>
<evidence type="ECO:0000256" key="10">
    <source>
        <dbReference type="ARBA" id="ARBA00032317"/>
    </source>
</evidence>
<dbReference type="Proteomes" id="UP000648352">
    <property type="component" value="Unassembled WGS sequence"/>
</dbReference>
<evidence type="ECO:0000313" key="14">
    <source>
        <dbReference type="Proteomes" id="UP000648352"/>
    </source>
</evidence>